<proteinExistence type="predicted"/>
<evidence type="ECO:0000313" key="4">
    <source>
        <dbReference type="Proteomes" id="UP000602647"/>
    </source>
</evidence>
<sequence length="256" mass="28770">MRHEEKEDSILLAAAEDKFRQCSQQYMLTNTGFLDLRQRSLVEARCRQLERSAPEVRCVFFGGYEDAERTMALFLPDYASEEDAPLRVVRAETLSGSARLSHRDYLGSLTGLGIKREMIGDILIHETGADILVLEEMAEFLLLHYSQAGRVALKLKEVPLSELRIPEVRSVTHKDTVASLRLDNVISSAFSLSRAKAAEAIRSGLVFVNSAQTEKTDAPVKEGDKLVLRGKGKAFLREIGARTRKDRIFISIERFL</sequence>
<name>A0A923SX93_9FIRM</name>
<evidence type="ECO:0000256" key="1">
    <source>
        <dbReference type="PROSITE-ProRule" id="PRU00182"/>
    </source>
</evidence>
<comment type="caution">
    <text evidence="3">The sequence shown here is derived from an EMBL/GenBank/DDBJ whole genome shotgun (WGS) entry which is preliminary data.</text>
</comment>
<feature type="domain" description="RNA-binding S4" evidence="2">
    <location>
        <begin position="180"/>
        <end position="240"/>
    </location>
</feature>
<evidence type="ECO:0000259" key="2">
    <source>
        <dbReference type="SMART" id="SM00363"/>
    </source>
</evidence>
<protein>
    <submittedName>
        <fullName evidence="3">RNA-binding protein</fullName>
    </submittedName>
</protein>
<keyword evidence="1" id="KW-0694">RNA-binding</keyword>
<organism evidence="3 4">
    <name type="scientific">Zhenpiania hominis</name>
    <dbReference type="NCBI Taxonomy" id="2763644"/>
    <lineage>
        <taxon>Bacteria</taxon>
        <taxon>Bacillati</taxon>
        <taxon>Bacillota</taxon>
        <taxon>Clostridia</taxon>
        <taxon>Peptostreptococcales</taxon>
        <taxon>Anaerovoracaceae</taxon>
        <taxon>Zhenpiania</taxon>
    </lineage>
</organism>
<dbReference type="Gene3D" id="3.30.70.330">
    <property type="match status" value="1"/>
</dbReference>
<dbReference type="AlphaFoldDB" id="A0A923SX93"/>
<dbReference type="Gene3D" id="3.10.290.10">
    <property type="entry name" value="RNA-binding S4 domain"/>
    <property type="match status" value="1"/>
</dbReference>
<dbReference type="GO" id="GO:0003723">
    <property type="term" value="F:RNA binding"/>
    <property type="evidence" value="ECO:0007669"/>
    <property type="project" value="UniProtKB-KW"/>
</dbReference>
<keyword evidence="4" id="KW-1185">Reference proteome</keyword>
<dbReference type="InterPro" id="IPR036986">
    <property type="entry name" value="S4_RNA-bd_sf"/>
</dbReference>
<dbReference type="InterPro" id="IPR002942">
    <property type="entry name" value="S4_RNA-bd"/>
</dbReference>
<dbReference type="Proteomes" id="UP000602647">
    <property type="component" value="Unassembled WGS sequence"/>
</dbReference>
<dbReference type="SMART" id="SM00363">
    <property type="entry name" value="S4"/>
    <property type="match status" value="1"/>
</dbReference>
<dbReference type="EMBL" id="JACRYT010000026">
    <property type="protein sequence ID" value="MBC6681118.1"/>
    <property type="molecule type" value="Genomic_DNA"/>
</dbReference>
<gene>
    <name evidence="3" type="ORF">H9L42_14950</name>
</gene>
<dbReference type="Pfam" id="PF17774">
    <property type="entry name" value="YlmH_RBD"/>
    <property type="match status" value="1"/>
</dbReference>
<dbReference type="InterPro" id="IPR040591">
    <property type="entry name" value="RqcP2_RBD"/>
</dbReference>
<dbReference type="PROSITE" id="PS50889">
    <property type="entry name" value="S4"/>
    <property type="match status" value="1"/>
</dbReference>
<dbReference type="Pfam" id="PF01479">
    <property type="entry name" value="S4"/>
    <property type="match status" value="1"/>
</dbReference>
<reference evidence="3" key="1">
    <citation type="submission" date="2020-08" db="EMBL/GenBank/DDBJ databases">
        <title>Genome public.</title>
        <authorList>
            <person name="Liu C."/>
            <person name="Sun Q."/>
        </authorList>
    </citation>
    <scope>NUCLEOTIDE SEQUENCE</scope>
    <source>
        <strain evidence="3">BX12</strain>
    </source>
</reference>
<dbReference type="InterPro" id="IPR012677">
    <property type="entry name" value="Nucleotide-bd_a/b_plait_sf"/>
</dbReference>
<dbReference type="RefSeq" id="WP_187304216.1">
    <property type="nucleotide sequence ID" value="NZ_JACRYT010000026.1"/>
</dbReference>
<evidence type="ECO:0000313" key="3">
    <source>
        <dbReference type="EMBL" id="MBC6681118.1"/>
    </source>
</evidence>
<accession>A0A923SX93</accession>
<dbReference type="CDD" id="cd00165">
    <property type="entry name" value="S4"/>
    <property type="match status" value="1"/>
</dbReference>
<dbReference type="SUPFAM" id="SSF55174">
    <property type="entry name" value="Alpha-L RNA-binding motif"/>
    <property type="match status" value="1"/>
</dbReference>
<dbReference type="Gene3D" id="3.30.1370.160">
    <property type="match status" value="1"/>
</dbReference>